<reference evidence="6" key="1">
    <citation type="submission" date="2014-12" db="EMBL/GenBank/DDBJ databases">
        <title>Genome Sequence of Valsa Canker Pathogens Uncovers a Specific Adaption of Colonization on Woody Bark.</title>
        <authorList>
            <person name="Yin Z."/>
            <person name="Liu H."/>
            <person name="Gao X."/>
            <person name="Li Z."/>
            <person name="Song N."/>
            <person name="Ke X."/>
            <person name="Dai Q."/>
            <person name="Wu Y."/>
            <person name="Sun Y."/>
            <person name="Xu J.-R."/>
            <person name="Kang Z.K."/>
            <person name="Wang L."/>
            <person name="Huang L."/>
        </authorList>
    </citation>
    <scope>NUCLEOTIDE SEQUENCE [LARGE SCALE GENOMIC DNA]</scope>
    <source>
        <strain evidence="6">03-8</strain>
    </source>
</reference>
<dbReference type="PANTHER" id="PTHR31468">
    <property type="entry name" value="1,3-BETA-GLUCANOSYLTRANSFERASE GAS1"/>
    <property type="match status" value="1"/>
</dbReference>
<comment type="subcellular location">
    <subcellularLocation>
        <location evidence="1 5">Cell membrane</location>
        <topology evidence="1 5">Lipid-anchor</topology>
        <topology evidence="1 5">GPI-anchor</topology>
    </subcellularLocation>
</comment>
<dbReference type="Proteomes" id="UP000078559">
    <property type="component" value="Chromosome 5"/>
</dbReference>
<name>A0A194VZZ1_CYTMA</name>
<dbReference type="GO" id="GO:0005886">
    <property type="term" value="C:plasma membrane"/>
    <property type="evidence" value="ECO:0007669"/>
    <property type="project" value="UniProtKB-SubCell"/>
</dbReference>
<dbReference type="GO" id="GO:0071970">
    <property type="term" value="P:fungal-type cell wall (1-&gt;3)-beta-D-glucan biosynthetic process"/>
    <property type="evidence" value="ECO:0007669"/>
    <property type="project" value="TreeGrafter"/>
</dbReference>
<accession>A0A194VZZ1</accession>
<dbReference type="EMBL" id="CM003102">
    <property type="protein sequence ID" value="KUI69433.1"/>
    <property type="molecule type" value="Genomic_DNA"/>
</dbReference>
<proteinExistence type="inferred from homology"/>
<evidence type="ECO:0000256" key="2">
    <source>
        <dbReference type="ARBA" id="ARBA00007528"/>
    </source>
</evidence>
<feature type="signal peptide" evidence="5">
    <location>
        <begin position="1"/>
        <end position="20"/>
    </location>
</feature>
<dbReference type="Pfam" id="PF03198">
    <property type="entry name" value="Glyco_hydro_72"/>
    <property type="match status" value="1"/>
</dbReference>
<comment type="function">
    <text evidence="5">Splits internally a 1,3-beta-glucan molecule and transfers the newly generated reducing end (the donor) to the non-reducing end of another 1,3-beta-glucan molecule (the acceptor) forming a 1,3-beta linkage, resulting in the elongation of 1,3-beta-glucan chains in the cell wall.</text>
</comment>
<dbReference type="SMR" id="A0A194VZZ1"/>
<keyword evidence="5" id="KW-0449">Lipoprotein</keyword>
<evidence type="ECO:0000256" key="1">
    <source>
        <dbReference type="ARBA" id="ARBA00004609"/>
    </source>
</evidence>
<keyword evidence="5" id="KW-0808">Transferase</keyword>
<feature type="chain" id="PRO_5008443828" description="1,3-beta-glucanosyltransferase" evidence="5">
    <location>
        <begin position="21"/>
        <end position="503"/>
    </location>
</feature>
<dbReference type="InterPro" id="IPR004886">
    <property type="entry name" value="Glucanosyltransferase"/>
</dbReference>
<comment type="similarity">
    <text evidence="2 5">Belongs to the glycosyl hydrolase 72 family.</text>
</comment>
<dbReference type="PANTHER" id="PTHR31468:SF4">
    <property type="entry name" value="1,3-BETA-GLUCANOSYLTRANSFERASE GAS3-RELATED"/>
    <property type="match status" value="1"/>
</dbReference>
<dbReference type="SUPFAM" id="SSF51445">
    <property type="entry name" value="(Trans)glycosidases"/>
    <property type="match status" value="1"/>
</dbReference>
<protein>
    <recommendedName>
        <fullName evidence="5">1,3-beta-glucanosyltransferase</fullName>
        <ecNumber evidence="5">2.4.1.-</ecNumber>
    </recommendedName>
</protein>
<evidence type="ECO:0000313" key="6">
    <source>
        <dbReference type="EMBL" id="KUI69433.1"/>
    </source>
</evidence>
<keyword evidence="5" id="KW-0336">GPI-anchor</keyword>
<dbReference type="Gene3D" id="3.20.20.80">
    <property type="entry name" value="Glycosidases"/>
    <property type="match status" value="1"/>
</dbReference>
<keyword evidence="4" id="KW-0325">Glycoprotein</keyword>
<evidence type="ECO:0000313" key="7">
    <source>
        <dbReference type="Proteomes" id="UP000078559"/>
    </source>
</evidence>
<dbReference type="AlphaFoldDB" id="A0A194VZZ1"/>
<evidence type="ECO:0000256" key="5">
    <source>
        <dbReference type="RuleBase" id="RU361209"/>
    </source>
</evidence>
<keyword evidence="3 5" id="KW-0732">Signal</keyword>
<gene>
    <name evidence="6" type="ORF">VM1G_05161</name>
</gene>
<organism evidence="6 7">
    <name type="scientific">Cytospora mali</name>
    <name type="common">Apple Valsa canker fungus</name>
    <name type="synonym">Valsa mali</name>
    <dbReference type="NCBI Taxonomy" id="578113"/>
    <lineage>
        <taxon>Eukaryota</taxon>
        <taxon>Fungi</taxon>
        <taxon>Dikarya</taxon>
        <taxon>Ascomycota</taxon>
        <taxon>Pezizomycotina</taxon>
        <taxon>Sordariomycetes</taxon>
        <taxon>Sordariomycetidae</taxon>
        <taxon>Diaporthales</taxon>
        <taxon>Cytosporaceae</taxon>
        <taxon>Cytospora</taxon>
    </lineage>
</organism>
<evidence type="ECO:0000256" key="3">
    <source>
        <dbReference type="ARBA" id="ARBA00022729"/>
    </source>
</evidence>
<dbReference type="InterPro" id="IPR017853">
    <property type="entry name" value="GH"/>
</dbReference>
<keyword evidence="5" id="KW-0472">Membrane</keyword>
<dbReference type="OrthoDB" id="421038at2759"/>
<evidence type="ECO:0000256" key="4">
    <source>
        <dbReference type="ARBA" id="ARBA00023180"/>
    </source>
</evidence>
<dbReference type="EC" id="2.4.1.-" evidence="5"/>
<sequence>MKTQATLAAAATLFSTFASAVEYISISGSNFINNSTGNRFDIIGVTYELNPSPSKYHIELQYQPGGSAGFTNKADPLSDPSACLRDAILMQQLGVNTIRVYNLSPDLNHDECASIFNAAGMYMIIDVNSGLSGQYIDRSDPSSTYTIDYMNHIFQVVEAFWSYPNLLGFFAGNEILNQDSSEDAPAYIRAVVRDLKEYIALHAPREIGVGYSAADVSTMLTDTWAYLGCTLENSTYSKMDFFGLNDYEWCGDSSYTESGYNSLTAEFADTDIPVFFSEYGCNNVAPRTFTNVPVLYGDQMTTLSGGLVYEYSEESDDYGLVSINSSTEVTLLQDYNFLKQEFAKIDMSALTAVNKTAESQATTACAASLISESTFLADWDLPTRPSGGDDLVTSGITSAPSGAITSLTATSMPATVYNYTGATVTGLSLVQLGCADTNQPGLAATYSASAETCSYATSTGTSAKSSGGSGKKSGANPSAAIDFKAMAMVGSVLAAFIGGIAIL</sequence>
<dbReference type="GO" id="GO:0042124">
    <property type="term" value="F:1,3-beta-glucanosyltransferase activity"/>
    <property type="evidence" value="ECO:0007669"/>
    <property type="project" value="TreeGrafter"/>
</dbReference>
<keyword evidence="7" id="KW-1185">Reference proteome</keyword>
<dbReference type="GO" id="GO:0031505">
    <property type="term" value="P:fungal-type cell wall organization"/>
    <property type="evidence" value="ECO:0007669"/>
    <property type="project" value="TreeGrafter"/>
</dbReference>
<dbReference type="GO" id="GO:0098552">
    <property type="term" value="C:side of membrane"/>
    <property type="evidence" value="ECO:0007669"/>
    <property type="project" value="UniProtKB-KW"/>
</dbReference>